<evidence type="ECO:0000313" key="6">
    <source>
        <dbReference type="Proteomes" id="UP000019118"/>
    </source>
</evidence>
<dbReference type="InterPro" id="IPR032675">
    <property type="entry name" value="LRR_dom_sf"/>
</dbReference>
<dbReference type="PANTHER" id="PTHR48051">
    <property type="match status" value="1"/>
</dbReference>
<dbReference type="CTD" id="34449"/>
<evidence type="ECO:0000256" key="1">
    <source>
        <dbReference type="ARBA" id="ARBA00022614"/>
    </source>
</evidence>
<dbReference type="InterPro" id="IPR003591">
    <property type="entry name" value="Leu-rich_rpt_typical-subtyp"/>
</dbReference>
<dbReference type="AlphaFoldDB" id="A0AAR5QDG5"/>
<protein>
    <recommendedName>
        <fullName evidence="4">PIF1/LRR1 pleckstrin homology domain-containing protein</fullName>
    </recommendedName>
</protein>
<dbReference type="SUPFAM" id="SSF52047">
    <property type="entry name" value="RNI-like"/>
    <property type="match status" value="1"/>
</dbReference>
<dbReference type="Pfam" id="PF13855">
    <property type="entry name" value="LRR_8"/>
    <property type="match status" value="2"/>
</dbReference>
<name>A0AAR5QDG5_DENPD</name>
<evidence type="ECO:0000256" key="2">
    <source>
        <dbReference type="ARBA" id="ARBA00022737"/>
    </source>
</evidence>
<proteinExistence type="predicted"/>
<dbReference type="SMART" id="SM00369">
    <property type="entry name" value="LRR_TYP"/>
    <property type="match status" value="3"/>
</dbReference>
<reference evidence="5" key="2">
    <citation type="submission" date="2024-08" db="UniProtKB">
        <authorList>
            <consortium name="EnsemblMetazoa"/>
        </authorList>
    </citation>
    <scope>IDENTIFICATION</scope>
</reference>
<dbReference type="EnsemblMetazoa" id="XM_019915710.1">
    <property type="protein sequence ID" value="XP_019771269.1"/>
    <property type="gene ID" value="LOC109545171"/>
</dbReference>
<dbReference type="Gene3D" id="3.80.10.10">
    <property type="entry name" value="Ribonuclease Inhibitor"/>
    <property type="match status" value="1"/>
</dbReference>
<reference evidence="6" key="1">
    <citation type="journal article" date="2013" name="Genome Biol.">
        <title>Draft genome of the mountain pine beetle, Dendroctonus ponderosae Hopkins, a major forest pest.</title>
        <authorList>
            <person name="Keeling C.I."/>
            <person name="Yuen M.M."/>
            <person name="Liao N.Y."/>
            <person name="Docking T.R."/>
            <person name="Chan S.K."/>
            <person name="Taylor G.A."/>
            <person name="Palmquist D.L."/>
            <person name="Jackman S.D."/>
            <person name="Nguyen A."/>
            <person name="Li M."/>
            <person name="Henderson H."/>
            <person name="Janes J.K."/>
            <person name="Zhao Y."/>
            <person name="Pandoh P."/>
            <person name="Moore R."/>
            <person name="Sperling F.A."/>
            <person name="Huber D.P."/>
            <person name="Birol I."/>
            <person name="Jones S.J."/>
            <person name="Bohlmann J."/>
        </authorList>
    </citation>
    <scope>NUCLEOTIDE SEQUENCE</scope>
</reference>
<feature type="domain" description="PIF1/LRR1 pleckstrin homology" evidence="4">
    <location>
        <begin position="1"/>
        <end position="114"/>
    </location>
</feature>
<evidence type="ECO:0000259" key="4">
    <source>
        <dbReference type="Pfam" id="PF25344"/>
    </source>
</evidence>
<dbReference type="GeneID" id="109545171"/>
<dbReference type="GO" id="GO:0005737">
    <property type="term" value="C:cytoplasm"/>
    <property type="evidence" value="ECO:0007669"/>
    <property type="project" value="TreeGrafter"/>
</dbReference>
<keyword evidence="3" id="KW-0539">Nucleus</keyword>
<dbReference type="PROSITE" id="PS51450">
    <property type="entry name" value="LRR"/>
    <property type="match status" value="2"/>
</dbReference>
<sequence>MKIHCTVCIVNRCLPNLPGNLRKKPCKSTLALCKHPNSEEFCFILFSGQNKNGTKYPLRNNIKQVLTRFVAEGKCTIQIKKPEHDLCIQGDPIQVKGFLHLVKRALEGKVSPKELTFSSMNVMPVKAKDIAPTKLVISKRSDYPTKGFPRTLETLYIIDIQRCSLDKGILHLNKLKILNLSNNRIENLPEELNKLSNLRELNISHNLLGRTSVKQWHWIGGCLSKNLNLLDLSYNNLSCVPDQLVKLYSLHTLHLSYNNLVALPVGIGSLKQLKIFSASNNSLTILPGSIKKLRLQSIDISGNKFEQSISNAAGIFPKTLQVCSLKECSAKKVLWARISYPKGSIPLTLADYLDYAKYCVCGKACFTVFFRQTHNLLLANISETVNTSANEAVHVPIDCYFCSLRCFSLAFYSRNRNPIVR</sequence>
<dbReference type="Proteomes" id="UP000019118">
    <property type="component" value="Unassembled WGS sequence"/>
</dbReference>
<dbReference type="Pfam" id="PF25344">
    <property type="entry name" value="PH_LRR1"/>
    <property type="match status" value="1"/>
</dbReference>
<dbReference type="InterPro" id="IPR057437">
    <property type="entry name" value="PIF1/LRR1_PH"/>
</dbReference>
<dbReference type="SMART" id="SM00364">
    <property type="entry name" value="LRR_BAC"/>
    <property type="match status" value="5"/>
</dbReference>
<evidence type="ECO:0000313" key="5">
    <source>
        <dbReference type="EnsemblMetazoa" id="XP_019771269.1"/>
    </source>
</evidence>
<dbReference type="PANTHER" id="PTHR48051:SF1">
    <property type="entry name" value="RAS SUPPRESSOR PROTEIN 1"/>
    <property type="match status" value="1"/>
</dbReference>
<evidence type="ECO:0000256" key="3">
    <source>
        <dbReference type="ARBA" id="ARBA00023242"/>
    </source>
</evidence>
<keyword evidence="2" id="KW-0677">Repeat</keyword>
<keyword evidence="6" id="KW-1185">Reference proteome</keyword>
<dbReference type="InterPro" id="IPR001611">
    <property type="entry name" value="Leu-rich_rpt"/>
</dbReference>
<accession>A0AAR5QDG5</accession>
<dbReference type="KEGG" id="dpa:109545171"/>
<keyword evidence="1" id="KW-0433">Leucine-rich repeat</keyword>
<organism evidence="5 6">
    <name type="scientific">Dendroctonus ponderosae</name>
    <name type="common">Mountain pine beetle</name>
    <dbReference type="NCBI Taxonomy" id="77166"/>
    <lineage>
        <taxon>Eukaryota</taxon>
        <taxon>Metazoa</taxon>
        <taxon>Ecdysozoa</taxon>
        <taxon>Arthropoda</taxon>
        <taxon>Hexapoda</taxon>
        <taxon>Insecta</taxon>
        <taxon>Pterygota</taxon>
        <taxon>Neoptera</taxon>
        <taxon>Endopterygota</taxon>
        <taxon>Coleoptera</taxon>
        <taxon>Polyphaga</taxon>
        <taxon>Cucujiformia</taxon>
        <taxon>Curculionidae</taxon>
        <taxon>Scolytinae</taxon>
        <taxon>Dendroctonus</taxon>
    </lineage>
</organism>
<dbReference type="InterPro" id="IPR050216">
    <property type="entry name" value="LRR_domain-containing"/>
</dbReference>